<dbReference type="AlphaFoldDB" id="A0A8J3ET41"/>
<feature type="domain" description="SLH" evidence="3">
    <location>
        <begin position="150"/>
        <end position="213"/>
    </location>
</feature>
<proteinExistence type="inferred from homology"/>
<dbReference type="EMBL" id="BMHA01000001">
    <property type="protein sequence ID" value="GGI03072.1"/>
    <property type="molecule type" value="Genomic_DNA"/>
</dbReference>
<evidence type="ECO:0000259" key="3">
    <source>
        <dbReference type="PROSITE" id="PS51272"/>
    </source>
</evidence>
<protein>
    <recommendedName>
        <fullName evidence="3">SLH domain-containing protein</fullName>
    </recommendedName>
</protein>
<dbReference type="PROSITE" id="PS51318">
    <property type="entry name" value="TAT"/>
    <property type="match status" value="1"/>
</dbReference>
<feature type="signal peptide" evidence="2">
    <location>
        <begin position="1"/>
        <end position="30"/>
    </location>
</feature>
<dbReference type="PRINTS" id="PR01607">
    <property type="entry name" value="APYRASEFAMLY"/>
</dbReference>
<comment type="caution">
    <text evidence="4">The sequence shown here is derived from an EMBL/GenBank/DDBJ whole genome shotgun (WGS) entry which is preliminary data.</text>
</comment>
<dbReference type="InterPro" id="IPR036907">
    <property type="entry name" value="5'-Nucleotdase_C_sf"/>
</dbReference>
<reference evidence="4" key="1">
    <citation type="journal article" date="2014" name="Int. J. Syst. Evol. Microbiol.">
        <title>Complete genome sequence of Corynebacterium casei LMG S-19264T (=DSM 44701T), isolated from a smear-ripened cheese.</title>
        <authorList>
            <consortium name="US DOE Joint Genome Institute (JGI-PGF)"/>
            <person name="Walter F."/>
            <person name="Albersmeier A."/>
            <person name="Kalinowski J."/>
            <person name="Ruckert C."/>
        </authorList>
    </citation>
    <scope>NUCLEOTIDE SEQUENCE</scope>
    <source>
        <strain evidence="4">CGMCC 1.14988</strain>
    </source>
</reference>
<reference evidence="4" key="2">
    <citation type="submission" date="2020-09" db="EMBL/GenBank/DDBJ databases">
        <authorList>
            <person name="Sun Q."/>
            <person name="Zhou Y."/>
        </authorList>
    </citation>
    <scope>NUCLEOTIDE SEQUENCE</scope>
    <source>
        <strain evidence="4">CGMCC 1.14988</strain>
    </source>
</reference>
<dbReference type="Gene3D" id="3.90.780.10">
    <property type="entry name" value="5'-Nucleotidase, C-terminal domain"/>
    <property type="match status" value="1"/>
</dbReference>
<keyword evidence="5" id="KW-1185">Reference proteome</keyword>
<dbReference type="GO" id="GO:0008768">
    <property type="term" value="F:UDP-sugar diphosphatase activity"/>
    <property type="evidence" value="ECO:0007669"/>
    <property type="project" value="TreeGrafter"/>
</dbReference>
<dbReference type="InterPro" id="IPR006179">
    <property type="entry name" value="5_nucleotidase/apyrase"/>
</dbReference>
<dbReference type="GO" id="GO:0008253">
    <property type="term" value="F:5'-nucleotidase activity"/>
    <property type="evidence" value="ECO:0007669"/>
    <property type="project" value="TreeGrafter"/>
</dbReference>
<keyword evidence="2" id="KW-0547">Nucleotide-binding</keyword>
<dbReference type="RefSeq" id="WP_165403779.1">
    <property type="nucleotide sequence ID" value="NZ_BMHA01000001.1"/>
</dbReference>
<dbReference type="SUPFAM" id="SSF55816">
    <property type="entry name" value="5'-nucleotidase (syn. UDP-sugar hydrolase), C-terminal domain"/>
    <property type="match status" value="1"/>
</dbReference>
<dbReference type="InterPro" id="IPR001119">
    <property type="entry name" value="SLH_dom"/>
</dbReference>
<dbReference type="InterPro" id="IPR004843">
    <property type="entry name" value="Calcineurin-like_PHP"/>
</dbReference>
<dbReference type="InterPro" id="IPR008334">
    <property type="entry name" value="5'-Nucleotdase_C"/>
</dbReference>
<dbReference type="Pfam" id="PF00149">
    <property type="entry name" value="Metallophos"/>
    <property type="match status" value="1"/>
</dbReference>
<organism evidence="4 5">
    <name type="scientific">Egicoccus halophilus</name>
    <dbReference type="NCBI Taxonomy" id="1670830"/>
    <lineage>
        <taxon>Bacteria</taxon>
        <taxon>Bacillati</taxon>
        <taxon>Actinomycetota</taxon>
        <taxon>Nitriliruptoria</taxon>
        <taxon>Egicoccales</taxon>
        <taxon>Egicoccaceae</taxon>
        <taxon>Egicoccus</taxon>
    </lineage>
</organism>
<dbReference type="InterPro" id="IPR029052">
    <property type="entry name" value="Metallo-depent_PP-like"/>
</dbReference>
<dbReference type="PANTHER" id="PTHR11575">
    <property type="entry name" value="5'-NUCLEOTIDASE-RELATED"/>
    <property type="match status" value="1"/>
</dbReference>
<feature type="chain" id="PRO_5035342039" description="SLH domain-containing protein" evidence="2">
    <location>
        <begin position="31"/>
        <end position="741"/>
    </location>
</feature>
<sequence>MQRSRRRSLLAGATGLAMMAALLPATTADAQTTPTTGFSDVSATATHRLSIELLASEGVLAGYDDGTFRPGQRLTRGQMAAIVTRAFGLDNERAPQFTDVAGTHHADAIAAAAEAGIIFGYRDDTFRPNATIRRDQAAAMLGRAFEVDEVTTGPFTDLGGNVHAGYVNALAELGIARGTTATTFGPTGLLRRDQAAAFINRGFRVDVTLVATNDIHGRLAPPSVSLTPEGASASVPVGGAAYLATHLANVRDRARNSLHVDAGDLVGATPVLSNLFFDDPTVEAANLMGMDVQTVGNHEFDRGADDVLRRLEGGCFGGDCDYRGGTEFEGQEFETLSANVVDEVTGEPLTESWVAYEFDGIEVGFVGVTTQDTPTVVNPTGIEGLEFLAEADAVNAAVTEMQDEGIEAIVVLMHEGGTQDGTYNQCENFRGAAATAIAEFDDAVDVVVTAHTHRSYVCEYEGKLVTSAGEYGTIFTNIEMHVDRSTGDVAAAAARNTPVTRDVAPHPGIVELIERYEELAGPALAEVVGVSTVEIPRTTRSAESAQGNLATDALRQQFEDVDFAFQNSGGLRADLTNEEQVDEDGNFEITRRDVLEVWPFGNTVAVAEVDGPTLEAILANGVREIGGGRFIQVSGLRIGYRIDSTVPLDQNNGFPRGVVTSVEYWQHPDVEDGTPVDLSAAATHRIAMNDFMAVGGDGYPNISASVVLLGDPLENYIIEYLQDTSPVSPQVQGRIFQTDSD</sequence>
<dbReference type="PROSITE" id="PS51272">
    <property type="entry name" value="SLH"/>
    <property type="match status" value="2"/>
</dbReference>
<dbReference type="GO" id="GO:0000166">
    <property type="term" value="F:nucleotide binding"/>
    <property type="evidence" value="ECO:0007669"/>
    <property type="project" value="UniProtKB-KW"/>
</dbReference>
<dbReference type="GO" id="GO:0030288">
    <property type="term" value="C:outer membrane-bounded periplasmic space"/>
    <property type="evidence" value="ECO:0007669"/>
    <property type="project" value="TreeGrafter"/>
</dbReference>
<dbReference type="GO" id="GO:0009166">
    <property type="term" value="P:nucleotide catabolic process"/>
    <property type="evidence" value="ECO:0007669"/>
    <property type="project" value="InterPro"/>
</dbReference>
<comment type="similarity">
    <text evidence="2">Belongs to the 5'-nucleotidase family.</text>
</comment>
<keyword evidence="2" id="KW-0378">Hydrolase</keyword>
<gene>
    <name evidence="4" type="ORF">GCM10011354_02520</name>
</gene>
<dbReference type="InterPro" id="IPR006311">
    <property type="entry name" value="TAT_signal"/>
</dbReference>
<dbReference type="Pfam" id="PF02872">
    <property type="entry name" value="5_nucleotid_C"/>
    <property type="match status" value="1"/>
</dbReference>
<evidence type="ECO:0000313" key="5">
    <source>
        <dbReference type="Proteomes" id="UP000650511"/>
    </source>
</evidence>
<dbReference type="PANTHER" id="PTHR11575:SF24">
    <property type="entry name" value="5'-NUCLEOTIDASE"/>
    <property type="match status" value="1"/>
</dbReference>
<accession>A0A8J3ET41</accession>
<dbReference type="Proteomes" id="UP000650511">
    <property type="component" value="Unassembled WGS sequence"/>
</dbReference>
<evidence type="ECO:0000313" key="4">
    <source>
        <dbReference type="EMBL" id="GGI03072.1"/>
    </source>
</evidence>
<dbReference type="Gene3D" id="3.60.21.10">
    <property type="match status" value="1"/>
</dbReference>
<keyword evidence="1 2" id="KW-0732">Signal</keyword>
<evidence type="ECO:0000256" key="2">
    <source>
        <dbReference type="RuleBase" id="RU362119"/>
    </source>
</evidence>
<name>A0A8J3ET41_9ACTN</name>
<evidence type="ECO:0000256" key="1">
    <source>
        <dbReference type="ARBA" id="ARBA00022729"/>
    </source>
</evidence>
<dbReference type="SUPFAM" id="SSF56300">
    <property type="entry name" value="Metallo-dependent phosphatases"/>
    <property type="match status" value="1"/>
</dbReference>
<dbReference type="Pfam" id="PF00395">
    <property type="entry name" value="SLH"/>
    <property type="match status" value="3"/>
</dbReference>
<feature type="domain" description="SLH" evidence="3">
    <location>
        <begin position="34"/>
        <end position="97"/>
    </location>
</feature>